<gene>
    <name evidence="2" type="ORF">SAMN05216562_1533</name>
</gene>
<evidence type="ECO:0000313" key="2">
    <source>
        <dbReference type="EMBL" id="SDZ98449.1"/>
    </source>
</evidence>
<accession>A0A1H3XGG9</accession>
<keyword evidence="1" id="KW-0732">Signal</keyword>
<sequence length="210" mass="21780">MKATTIVFAAGLVAFSASPALVIAADQGPAAKRAQVAMNMFGGPSYHGEPALAVTAALVKAGGGADNFSFANALVAMLGEDTVIAEVSKLTKQYGEDEVNTFISGMDIAIAYSLKRATEAGISLPEPADLSGAALAKTLVKAGVTADGTFWSGYLFDKAISHQLHNQVMADINADVGYQADKTTHKILNQAMYDVAQALGMSDVKLAEQH</sequence>
<proteinExistence type="predicted"/>
<feature type="signal peptide" evidence="1">
    <location>
        <begin position="1"/>
        <end position="24"/>
    </location>
</feature>
<dbReference type="STRING" id="658218.SAMN05216562_1533"/>
<reference evidence="3" key="1">
    <citation type="submission" date="2016-10" db="EMBL/GenBank/DDBJ databases">
        <authorList>
            <person name="Varghese N."/>
            <person name="Submissions S."/>
        </authorList>
    </citation>
    <scope>NUCLEOTIDE SEQUENCE [LARGE SCALE GENOMIC DNA]</scope>
    <source>
        <strain evidence="3">CGMCC 1.10657</strain>
    </source>
</reference>
<evidence type="ECO:0000313" key="3">
    <source>
        <dbReference type="Proteomes" id="UP000198658"/>
    </source>
</evidence>
<organism evidence="2 3">
    <name type="scientific">Microbulbifer marinus</name>
    <dbReference type="NCBI Taxonomy" id="658218"/>
    <lineage>
        <taxon>Bacteria</taxon>
        <taxon>Pseudomonadati</taxon>
        <taxon>Pseudomonadota</taxon>
        <taxon>Gammaproteobacteria</taxon>
        <taxon>Cellvibrionales</taxon>
        <taxon>Microbulbiferaceae</taxon>
        <taxon>Microbulbifer</taxon>
    </lineage>
</organism>
<dbReference type="OrthoDB" id="6196092at2"/>
<evidence type="ECO:0000256" key="1">
    <source>
        <dbReference type="SAM" id="SignalP"/>
    </source>
</evidence>
<dbReference type="Proteomes" id="UP000198658">
    <property type="component" value="Unassembled WGS sequence"/>
</dbReference>
<dbReference type="EMBL" id="FNQO01000001">
    <property type="protein sequence ID" value="SDZ98449.1"/>
    <property type="molecule type" value="Genomic_DNA"/>
</dbReference>
<name>A0A1H3XGG9_9GAMM</name>
<keyword evidence="3" id="KW-1185">Reference proteome</keyword>
<protein>
    <submittedName>
        <fullName evidence="2">Uncharacterized protein</fullName>
    </submittedName>
</protein>
<dbReference type="AlphaFoldDB" id="A0A1H3XGG9"/>
<feature type="chain" id="PRO_5011462100" evidence="1">
    <location>
        <begin position="25"/>
        <end position="210"/>
    </location>
</feature>
<dbReference type="RefSeq" id="WP_091386671.1">
    <property type="nucleotide sequence ID" value="NZ_FNQO01000001.1"/>
</dbReference>